<evidence type="ECO:0000313" key="3">
    <source>
        <dbReference type="Proteomes" id="UP000238180"/>
    </source>
</evidence>
<dbReference type="EMBL" id="OLKH01000052">
    <property type="protein sequence ID" value="SPE76334.1"/>
    <property type="molecule type" value="Genomic_DNA"/>
</dbReference>
<dbReference type="Proteomes" id="UP000238180">
    <property type="component" value="Unassembled WGS sequence"/>
</dbReference>
<name>A0A2N9P7L5_9FLAO</name>
<evidence type="ECO:0000313" key="2">
    <source>
        <dbReference type="EMBL" id="SPE76334.1"/>
    </source>
</evidence>
<keyword evidence="1" id="KW-0812">Transmembrane</keyword>
<evidence type="ECO:0000256" key="1">
    <source>
        <dbReference type="SAM" id="Phobius"/>
    </source>
</evidence>
<keyword evidence="1" id="KW-0472">Membrane</keyword>
<dbReference type="AlphaFoldDB" id="A0A2N9P7L5"/>
<sequence>MKIINKLKKLNLFIFLLIGTTLNLYARLGGGGGRSSRNSHSSSRSSGGHYSGGHYSGGHYSGGHYSDGHYNYNSESSSTSGETISIKYIVLIVILILIYQWYKMEQKKKLLHNTQNISDEFTFPEGLTESKVRTAFLEMQKAWQNQNLSNVRKWMSDGLYQKLSVQIKMMQKLAQHNEISNLNILEIKVKNIYTYNDFQIVDIKIAFKLDDLFYSDKYKTMREFYEDDYAVEYYTFIKKGNTVQDNSNLYSNTNCPNCGTEITTILGEISRCNSCNTLTNNPTYDWILCEITQEENYRKESPLNYDTILKEKCTHDSNFNIQSVEDVASNICMQILEVITGGNEIKLERFAHKEIRDKIISYKNEAFNNVVFERLYIKELSTKFYKTTNDNKLEIHLYAEVCGKRVRIEKDKLIDVDNDLVNFSITLSLIKEILEQPKTHKEVVFSYECPNCGAPYDDTTHDTCNYCESVVVDESNNWVLNNFNLEF</sequence>
<keyword evidence="1" id="KW-1133">Transmembrane helix</keyword>
<feature type="transmembrane region" description="Helical" evidence="1">
    <location>
        <begin position="84"/>
        <end position="102"/>
    </location>
</feature>
<dbReference type="RefSeq" id="WP_105195352.1">
    <property type="nucleotide sequence ID" value="NZ_OLKH01000052.1"/>
</dbReference>
<gene>
    <name evidence="2" type="ORF">FLACOL_00313</name>
</gene>
<feature type="transmembrane region" description="Helical" evidence="1">
    <location>
        <begin position="12"/>
        <end position="28"/>
    </location>
</feature>
<dbReference type="SUPFAM" id="SSF54427">
    <property type="entry name" value="NTF2-like"/>
    <property type="match status" value="1"/>
</dbReference>
<dbReference type="InterPro" id="IPR032710">
    <property type="entry name" value="NTF2-like_dom_sf"/>
</dbReference>
<reference evidence="2 3" key="1">
    <citation type="submission" date="2018-02" db="EMBL/GenBank/DDBJ databases">
        <authorList>
            <person name="Cohen D.B."/>
            <person name="Kent A.D."/>
        </authorList>
    </citation>
    <scope>NUCLEOTIDE SEQUENCE [LARGE SCALE GENOMIC DNA]</scope>
    <source>
        <strain evidence="2">CIP109753</strain>
    </source>
</reference>
<protein>
    <submittedName>
        <fullName evidence="2">Tim44-like domain protein</fullName>
    </submittedName>
</protein>
<organism evidence="2 3">
    <name type="scientific">Flavobacterium columnare</name>
    <dbReference type="NCBI Taxonomy" id="996"/>
    <lineage>
        <taxon>Bacteria</taxon>
        <taxon>Pseudomonadati</taxon>
        <taxon>Bacteroidota</taxon>
        <taxon>Flavobacteriia</taxon>
        <taxon>Flavobacteriales</taxon>
        <taxon>Flavobacteriaceae</taxon>
        <taxon>Flavobacterium</taxon>
    </lineage>
</organism>
<dbReference type="Gene3D" id="3.10.450.240">
    <property type="match status" value="1"/>
</dbReference>
<proteinExistence type="predicted"/>
<accession>A0A2N9P7L5</accession>